<protein>
    <submittedName>
        <fullName evidence="1">Uncharacterized protein</fullName>
    </submittedName>
</protein>
<proteinExistence type="predicted"/>
<organism evidence="1 2">
    <name type="scientific">Natronomonas salsuginis</name>
    <dbReference type="NCBI Taxonomy" id="2217661"/>
    <lineage>
        <taxon>Archaea</taxon>
        <taxon>Methanobacteriati</taxon>
        <taxon>Methanobacteriota</taxon>
        <taxon>Stenosarchaea group</taxon>
        <taxon>Halobacteria</taxon>
        <taxon>Halobacteriales</taxon>
        <taxon>Natronomonadaceae</taxon>
        <taxon>Natronomonas</taxon>
    </lineage>
</organism>
<dbReference type="AlphaFoldDB" id="A0A4U5JAH8"/>
<dbReference type="EMBL" id="QKNX01000003">
    <property type="protein sequence ID" value="TKR25804.1"/>
    <property type="molecule type" value="Genomic_DNA"/>
</dbReference>
<name>A0A4U5JAH8_9EURY</name>
<evidence type="ECO:0000313" key="2">
    <source>
        <dbReference type="Proteomes" id="UP000308037"/>
    </source>
</evidence>
<accession>A0A4U5JAH8</accession>
<reference evidence="1 2" key="1">
    <citation type="submission" date="2019-04" db="EMBL/GenBank/DDBJ databases">
        <title>Natronomonas sp. F20-122 a newhaloarchaeon isolated from a saline saltern of Isla Bacuta, Huelva, Spain.</title>
        <authorList>
            <person name="Duran-Viseras A."/>
            <person name="Sanchez-Porro C."/>
            <person name="Ventosa A."/>
        </authorList>
    </citation>
    <scope>NUCLEOTIDE SEQUENCE [LARGE SCALE GENOMIC DNA]</scope>
    <source>
        <strain evidence="1 2">F20-122</strain>
    </source>
</reference>
<evidence type="ECO:0000313" key="1">
    <source>
        <dbReference type="EMBL" id="TKR25804.1"/>
    </source>
</evidence>
<gene>
    <name evidence="1" type="ORF">DM868_08555</name>
</gene>
<comment type="caution">
    <text evidence="1">The sequence shown here is derived from an EMBL/GenBank/DDBJ whole genome shotgun (WGS) entry which is preliminary data.</text>
</comment>
<keyword evidence="2" id="KW-1185">Reference proteome</keyword>
<dbReference type="Proteomes" id="UP000308037">
    <property type="component" value="Unassembled WGS sequence"/>
</dbReference>
<sequence>MDDETKERLERLQAEIKLRTGNRVTQQEILTRLVEDAIESKARLIDSFRDERVPVSESEREAFHAGTISSGVVTREADIDDILYG</sequence>